<gene>
    <name evidence="2" type="ORF">Q0590_23545</name>
</gene>
<comment type="caution">
    <text evidence="2">The sequence shown here is derived from an EMBL/GenBank/DDBJ whole genome shotgun (WGS) entry which is preliminary data.</text>
</comment>
<accession>A0ABT8RB16</accession>
<sequence>MNKFHVTKPKTAKDEMVLVSAFRSMFLAVLMLCLLLSCPLKQELKRAFSKSAPVENGTASQKKAKSLVYDFDQKATTVACSMAVYSILADTELNPLLKNFAVKNPFFLLAASLASVYLLLITERGRKVIPPAFSGNFLAGNTALFLRLRKLLI</sequence>
<feature type="transmembrane region" description="Helical" evidence="1">
    <location>
        <begin position="20"/>
        <end position="40"/>
    </location>
</feature>
<dbReference type="EMBL" id="JAUKPO010000017">
    <property type="protein sequence ID" value="MDO1449272.1"/>
    <property type="molecule type" value="Genomic_DNA"/>
</dbReference>
<organism evidence="2 3">
    <name type="scientific">Rhodocytophaga aerolata</name>
    <dbReference type="NCBI Taxonomy" id="455078"/>
    <lineage>
        <taxon>Bacteria</taxon>
        <taxon>Pseudomonadati</taxon>
        <taxon>Bacteroidota</taxon>
        <taxon>Cytophagia</taxon>
        <taxon>Cytophagales</taxon>
        <taxon>Rhodocytophagaceae</taxon>
        <taxon>Rhodocytophaga</taxon>
    </lineage>
</organism>
<keyword evidence="1" id="KW-0812">Transmembrane</keyword>
<proteinExistence type="predicted"/>
<keyword evidence="3" id="KW-1185">Reference proteome</keyword>
<dbReference type="RefSeq" id="WP_302040073.1">
    <property type="nucleotide sequence ID" value="NZ_JAUKPO010000017.1"/>
</dbReference>
<dbReference type="Proteomes" id="UP001168528">
    <property type="component" value="Unassembled WGS sequence"/>
</dbReference>
<evidence type="ECO:0000256" key="1">
    <source>
        <dbReference type="SAM" id="Phobius"/>
    </source>
</evidence>
<name>A0ABT8RB16_9BACT</name>
<evidence type="ECO:0000313" key="3">
    <source>
        <dbReference type="Proteomes" id="UP001168528"/>
    </source>
</evidence>
<protein>
    <submittedName>
        <fullName evidence="2">Uncharacterized protein</fullName>
    </submittedName>
</protein>
<reference evidence="2" key="1">
    <citation type="submission" date="2023-07" db="EMBL/GenBank/DDBJ databases">
        <title>The genome sequence of Rhodocytophaga aerolata KACC 12507.</title>
        <authorList>
            <person name="Zhang X."/>
        </authorList>
    </citation>
    <scope>NUCLEOTIDE SEQUENCE</scope>
    <source>
        <strain evidence="2">KACC 12507</strain>
    </source>
</reference>
<keyword evidence="1" id="KW-0472">Membrane</keyword>
<keyword evidence="1" id="KW-1133">Transmembrane helix</keyword>
<evidence type="ECO:0000313" key="2">
    <source>
        <dbReference type="EMBL" id="MDO1449272.1"/>
    </source>
</evidence>